<dbReference type="InterPro" id="IPR029058">
    <property type="entry name" value="AB_hydrolase_fold"/>
</dbReference>
<evidence type="ECO:0000256" key="4">
    <source>
        <dbReference type="ARBA" id="ARBA00049203"/>
    </source>
</evidence>
<name>A0A6V7TNP9_MELEN</name>
<evidence type="ECO:0000259" key="7">
    <source>
        <dbReference type="Pfam" id="PF12697"/>
    </source>
</evidence>
<proteinExistence type="inferred from homology"/>
<evidence type="ECO:0000256" key="5">
    <source>
        <dbReference type="PIRNR" id="PIRNR022950"/>
    </source>
</evidence>
<dbReference type="InterPro" id="IPR000073">
    <property type="entry name" value="AB_hydrolase_1"/>
</dbReference>
<feature type="active site" evidence="6">
    <location>
        <position position="142"/>
    </location>
</feature>
<comment type="function">
    <text evidence="5">Demethylates proteins that have been reversibly carboxymethylated.</text>
</comment>
<comment type="similarity">
    <text evidence="1 5">Belongs to the AB hydrolase superfamily.</text>
</comment>
<comment type="caution">
    <text evidence="8">The sequence shown here is derived from an EMBL/GenBank/DDBJ whole genome shotgun (WGS) entry which is preliminary data.</text>
</comment>
<gene>
    <name evidence="8" type="ORF">MENT_LOCUS2561</name>
</gene>
<dbReference type="Proteomes" id="UP000580250">
    <property type="component" value="Unassembled WGS sequence"/>
</dbReference>
<dbReference type="SUPFAM" id="SSF53474">
    <property type="entry name" value="alpha/beta-Hydrolases"/>
    <property type="match status" value="1"/>
</dbReference>
<evidence type="ECO:0000256" key="2">
    <source>
        <dbReference type="ARBA" id="ARBA00022487"/>
    </source>
</evidence>
<dbReference type="PIRSF" id="PIRSF022950">
    <property type="entry name" value="PPase_methylesterase_euk"/>
    <property type="match status" value="1"/>
</dbReference>
<dbReference type="AlphaFoldDB" id="A0A6V7TNP9"/>
<evidence type="ECO:0000256" key="3">
    <source>
        <dbReference type="ARBA" id="ARBA00022801"/>
    </source>
</evidence>
<dbReference type="InterPro" id="IPR016812">
    <property type="entry name" value="PPase_methylesterase_euk"/>
</dbReference>
<sequence length="298" mass="34043">MLDFTPLDWNEFFDRKELLSINEDKFNVYLKGSKGPLFCLLHGGGYTGLTWACFSEQISSQIECQIIAPDLCDHGETRVEDNLDMSAERMAKDVCSIYHHLYGEKTTPPPLILIGHSMGGSIAINIANLSLLPNILAVSAIDVVEGSAIASLTFMQQFLRDRPQTFVSMEKAIEWCMKNRITSNLRAAKVSMPSRLVYFENNGKKMLKWRTNLSKTEPYWKGWFKGLSKSFLNCEPVKILILANIDRLDRELMTGQMRGQFQLEVMHKSGHAVHEDNPEDVAKIFSRIIERYRKILNF</sequence>
<dbReference type="PANTHER" id="PTHR14189">
    <property type="entry name" value="PROTEIN PHOSPHATASE METHYLESTERASE-1 RELATED"/>
    <property type="match status" value="1"/>
</dbReference>
<dbReference type="EC" id="3.1.1.-" evidence="5"/>
<evidence type="ECO:0000313" key="9">
    <source>
        <dbReference type="Proteomes" id="UP000580250"/>
    </source>
</evidence>
<feature type="domain" description="AB hydrolase-1" evidence="7">
    <location>
        <begin position="40"/>
        <end position="283"/>
    </location>
</feature>
<dbReference type="OrthoDB" id="194865at2759"/>
<evidence type="ECO:0000313" key="8">
    <source>
        <dbReference type="EMBL" id="CAD2129338.1"/>
    </source>
</evidence>
<organism evidence="8 9">
    <name type="scientific">Meloidogyne enterolobii</name>
    <name type="common">Root-knot nematode worm</name>
    <name type="synonym">Meloidogyne mayaguensis</name>
    <dbReference type="NCBI Taxonomy" id="390850"/>
    <lineage>
        <taxon>Eukaryota</taxon>
        <taxon>Metazoa</taxon>
        <taxon>Ecdysozoa</taxon>
        <taxon>Nematoda</taxon>
        <taxon>Chromadorea</taxon>
        <taxon>Rhabditida</taxon>
        <taxon>Tylenchina</taxon>
        <taxon>Tylenchomorpha</taxon>
        <taxon>Tylenchoidea</taxon>
        <taxon>Meloidogynidae</taxon>
        <taxon>Meloidogyninae</taxon>
        <taxon>Meloidogyne</taxon>
    </lineage>
</organism>
<reference evidence="8 9" key="1">
    <citation type="submission" date="2020-08" db="EMBL/GenBank/DDBJ databases">
        <authorList>
            <person name="Koutsovoulos G."/>
            <person name="Danchin GJ E."/>
        </authorList>
    </citation>
    <scope>NUCLEOTIDE SEQUENCE [LARGE SCALE GENOMIC DNA]</scope>
</reference>
<comment type="catalytic activity">
    <reaction evidence="4">
        <text>[phosphatase 2A protein]-C-terminal L-leucine methyl ester + H2O = [phosphatase 2A protein]-C-terminal L-leucine + methanol + H(+)</text>
        <dbReference type="Rhea" id="RHEA:48548"/>
        <dbReference type="Rhea" id="RHEA-COMP:12134"/>
        <dbReference type="Rhea" id="RHEA-COMP:12135"/>
        <dbReference type="ChEBI" id="CHEBI:15377"/>
        <dbReference type="ChEBI" id="CHEBI:15378"/>
        <dbReference type="ChEBI" id="CHEBI:17790"/>
        <dbReference type="ChEBI" id="CHEBI:90516"/>
        <dbReference type="ChEBI" id="CHEBI:90517"/>
        <dbReference type="EC" id="3.1.1.89"/>
    </reaction>
</comment>
<feature type="active site" evidence="6">
    <location>
        <position position="271"/>
    </location>
</feature>
<evidence type="ECO:0000256" key="1">
    <source>
        <dbReference type="ARBA" id="ARBA00008645"/>
    </source>
</evidence>
<dbReference type="Gene3D" id="3.40.50.1820">
    <property type="entry name" value="alpha/beta hydrolase"/>
    <property type="match status" value="1"/>
</dbReference>
<accession>A0A6V7TNP9</accession>
<protein>
    <recommendedName>
        <fullName evidence="5">Protein phosphatase methylesterase 1</fullName>
        <shortName evidence="5">PME-1</shortName>
        <ecNumber evidence="5">3.1.1.-</ecNumber>
    </recommendedName>
</protein>
<dbReference type="Pfam" id="PF12697">
    <property type="entry name" value="Abhydrolase_6"/>
    <property type="match status" value="1"/>
</dbReference>
<evidence type="ECO:0000256" key="6">
    <source>
        <dbReference type="PIRSR" id="PIRSR022950-1"/>
    </source>
</evidence>
<dbReference type="PANTHER" id="PTHR14189:SF0">
    <property type="entry name" value="PROTEIN PHOSPHATASE METHYLESTERASE 1"/>
    <property type="match status" value="1"/>
</dbReference>
<dbReference type="EMBL" id="CAJEWN010000008">
    <property type="protein sequence ID" value="CAD2129338.1"/>
    <property type="molecule type" value="Genomic_DNA"/>
</dbReference>
<keyword evidence="2 5" id="KW-0719">Serine esterase</keyword>
<keyword evidence="3 5" id="KW-0378">Hydrolase</keyword>
<dbReference type="GO" id="GO:0051723">
    <property type="term" value="F:protein methylesterase activity"/>
    <property type="evidence" value="ECO:0007669"/>
    <property type="project" value="UniProtKB-EC"/>
</dbReference>
<feature type="active site" evidence="6">
    <location>
        <position position="117"/>
    </location>
</feature>